<dbReference type="AlphaFoldDB" id="A0A8H7XSE1"/>
<sequence>MVNNITMSYGPLIRNLQWIIPPDETVAKLRTLSVWIGEHPDGGDAAEAVRLLIKGTEGLQPPIEMIVITTQTSFWTYSLASIVQAASYPSIKHTQIRLYDDNVPRLQQALYYFQNESLHGPPTYSHLTLPMDSLVFNGKRNSTILPVVNAMRNHLRKVYVVPPWDGDAFLKHQIMIFDEIIIILSALDGLDNVYLPPGFFDQEYLENFMYDAFVSRGNTVPTIEWW</sequence>
<organism evidence="1">
    <name type="scientific">Psilocybe cubensis</name>
    <name type="common">Psychedelic mushroom</name>
    <name type="synonym">Stropharia cubensis</name>
    <dbReference type="NCBI Taxonomy" id="181762"/>
    <lineage>
        <taxon>Eukaryota</taxon>
        <taxon>Fungi</taxon>
        <taxon>Dikarya</taxon>
        <taxon>Basidiomycota</taxon>
        <taxon>Agaricomycotina</taxon>
        <taxon>Agaricomycetes</taxon>
        <taxon>Agaricomycetidae</taxon>
        <taxon>Agaricales</taxon>
        <taxon>Agaricineae</taxon>
        <taxon>Strophariaceae</taxon>
        <taxon>Psilocybe</taxon>
    </lineage>
</organism>
<evidence type="ECO:0000313" key="1">
    <source>
        <dbReference type="EMBL" id="KAG5166990.1"/>
    </source>
</evidence>
<gene>
    <name evidence="1" type="ORF">JR316_007327</name>
</gene>
<name>A0A8H7XSE1_PSICU</name>
<reference evidence="1" key="1">
    <citation type="submission" date="2021-02" db="EMBL/GenBank/DDBJ databases">
        <title>Psilocybe cubensis genome.</title>
        <authorList>
            <person name="Mckernan K.J."/>
            <person name="Crawford S."/>
            <person name="Trippe A."/>
            <person name="Kane L.T."/>
            <person name="Mclaughlin S."/>
        </authorList>
    </citation>
    <scope>NUCLEOTIDE SEQUENCE [LARGE SCALE GENOMIC DNA]</scope>
    <source>
        <strain evidence="1">MGC-MH-2018</strain>
    </source>
</reference>
<dbReference type="EMBL" id="JAFIQS010000007">
    <property type="protein sequence ID" value="KAG5166990.1"/>
    <property type="molecule type" value="Genomic_DNA"/>
</dbReference>
<proteinExistence type="predicted"/>
<dbReference type="OrthoDB" id="10440708at2759"/>
<accession>A0A8H7XSE1</accession>
<protein>
    <submittedName>
        <fullName evidence="1">Uncharacterized protein</fullName>
    </submittedName>
</protein>
<comment type="caution">
    <text evidence="1">The sequence shown here is derived from an EMBL/GenBank/DDBJ whole genome shotgun (WGS) entry which is preliminary data.</text>
</comment>